<keyword evidence="3" id="KW-1185">Reference proteome</keyword>
<sequence length="69" mass="7917">MLLVNFAFAWVTIGLLVSAAATMSLLGEITFRRRNRTMLMLAVHMFAAIIAWPIIVFANRTYQKILNRF</sequence>
<proteinExistence type="predicted"/>
<keyword evidence="1" id="KW-0812">Transmembrane</keyword>
<reference evidence="2 3" key="1">
    <citation type="submission" date="2021-06" db="EMBL/GenBank/DDBJ databases">
        <title>Complete genome sequence of Erwinia phage pEa_SNUABM_33.</title>
        <authorList>
            <person name="Kim S.G."/>
            <person name="Park S.C."/>
        </authorList>
    </citation>
    <scope>NUCLEOTIDE SEQUENCE [LARGE SCALE GENOMIC DNA]</scope>
</reference>
<evidence type="ECO:0000256" key="1">
    <source>
        <dbReference type="SAM" id="Phobius"/>
    </source>
</evidence>
<dbReference type="Proteomes" id="UP000827805">
    <property type="component" value="Segment"/>
</dbReference>
<keyword evidence="1" id="KW-1133">Transmembrane helix</keyword>
<evidence type="ECO:0000313" key="2">
    <source>
        <dbReference type="EMBL" id="QZE57936.1"/>
    </source>
</evidence>
<name>A0AAE7XK90_9CAUD</name>
<dbReference type="EMBL" id="MZ443779">
    <property type="protein sequence ID" value="QZE57936.1"/>
    <property type="molecule type" value="Genomic_DNA"/>
</dbReference>
<feature type="transmembrane region" description="Helical" evidence="1">
    <location>
        <begin position="38"/>
        <end position="58"/>
    </location>
</feature>
<accession>A0AAE7XK90</accession>
<feature type="transmembrane region" description="Helical" evidence="1">
    <location>
        <begin position="6"/>
        <end position="26"/>
    </location>
</feature>
<organism evidence="2 3">
    <name type="scientific">Erwinia phage pEa_SNUABM_33</name>
    <dbReference type="NCBI Taxonomy" id="2869556"/>
    <lineage>
        <taxon>Viruses</taxon>
        <taxon>Duplodnaviria</taxon>
        <taxon>Heunggongvirae</taxon>
        <taxon>Uroviricota</taxon>
        <taxon>Caudoviricetes</taxon>
        <taxon>Alexandravirus</taxon>
        <taxon>Alexandravirus SNUABM33</taxon>
    </lineage>
</organism>
<gene>
    <name evidence="2" type="ORF">pEaSNUABM33_00060</name>
</gene>
<protein>
    <submittedName>
        <fullName evidence="2">Uncharacterized protein</fullName>
    </submittedName>
</protein>
<keyword evidence="1" id="KW-0472">Membrane</keyword>
<evidence type="ECO:0000313" key="3">
    <source>
        <dbReference type="Proteomes" id="UP000827805"/>
    </source>
</evidence>